<dbReference type="Proteomes" id="UP000032614">
    <property type="component" value="Chromosome 1"/>
</dbReference>
<evidence type="ECO:0000313" key="1">
    <source>
        <dbReference type="EMBL" id="AJZ57673.1"/>
    </source>
</evidence>
<gene>
    <name evidence="1" type="ORF">OI25_3946</name>
</gene>
<name>A0AAU8SV28_9BURK</name>
<dbReference type="KEGG" id="bfn:OI25_3946"/>
<evidence type="ECO:0008006" key="3">
    <source>
        <dbReference type="Google" id="ProtNLM"/>
    </source>
</evidence>
<dbReference type="AlphaFoldDB" id="A0AAU8SV28"/>
<accession>A0AAU8SV28</accession>
<dbReference type="EMBL" id="CP010026">
    <property type="protein sequence ID" value="AJZ57673.1"/>
    <property type="molecule type" value="Genomic_DNA"/>
</dbReference>
<protein>
    <recommendedName>
        <fullName evidence="3">Transposase</fullName>
    </recommendedName>
</protein>
<organism evidence="1 2">
    <name type="scientific">Paraburkholderia fungorum</name>
    <dbReference type="NCBI Taxonomy" id="134537"/>
    <lineage>
        <taxon>Bacteria</taxon>
        <taxon>Pseudomonadati</taxon>
        <taxon>Pseudomonadota</taxon>
        <taxon>Betaproteobacteria</taxon>
        <taxon>Burkholderiales</taxon>
        <taxon>Burkholderiaceae</taxon>
        <taxon>Paraburkholderia</taxon>
    </lineage>
</organism>
<sequence length="53" mass="6078">MLSSRAHNGKKRPAPGMRRVVRRTMLYEVALEGATLREHLGLDYPVNQFARRA</sequence>
<evidence type="ECO:0000313" key="2">
    <source>
        <dbReference type="Proteomes" id="UP000032614"/>
    </source>
</evidence>
<reference evidence="1 2" key="1">
    <citation type="journal article" date="2015" name="Genome Announc.">
        <title>Complete genome sequences for 59 burkholderia isolates, both pathogenic and near neighbor.</title>
        <authorList>
            <person name="Johnson S.L."/>
            <person name="Bishop-Lilly K.A."/>
            <person name="Ladner J.T."/>
            <person name="Daligault H.E."/>
            <person name="Davenport K.W."/>
            <person name="Jaissle J."/>
            <person name="Frey K.G."/>
            <person name="Koroleva G.I."/>
            <person name="Bruce D.C."/>
            <person name="Coyne S.R."/>
            <person name="Broomall S.M."/>
            <person name="Li P.E."/>
            <person name="Teshima H."/>
            <person name="Gibbons H.S."/>
            <person name="Palacios G.F."/>
            <person name="Rosenzweig C.N."/>
            <person name="Redden C.L."/>
            <person name="Xu Y."/>
            <person name="Minogue T.D."/>
            <person name="Chain P.S."/>
        </authorList>
    </citation>
    <scope>NUCLEOTIDE SEQUENCE [LARGE SCALE GENOMIC DNA]</scope>
    <source>
        <strain evidence="1 2">ATCC BAA-463</strain>
    </source>
</reference>
<proteinExistence type="predicted"/>